<feature type="transmembrane region" description="Helical" evidence="2">
    <location>
        <begin position="263"/>
        <end position="288"/>
    </location>
</feature>
<accession>H2Y5B1</accession>
<organism evidence="4 5">
    <name type="scientific">Ciona savignyi</name>
    <name type="common">Pacific transparent sea squirt</name>
    <dbReference type="NCBI Taxonomy" id="51511"/>
    <lineage>
        <taxon>Eukaryota</taxon>
        <taxon>Metazoa</taxon>
        <taxon>Chordata</taxon>
        <taxon>Tunicata</taxon>
        <taxon>Ascidiacea</taxon>
        <taxon>Phlebobranchia</taxon>
        <taxon>Cionidae</taxon>
        <taxon>Ciona</taxon>
    </lineage>
</organism>
<dbReference type="HOGENOM" id="CLU_658816_0_0_1"/>
<reference evidence="4" key="2">
    <citation type="submission" date="2025-08" db="UniProtKB">
        <authorList>
            <consortium name="Ensembl"/>
        </authorList>
    </citation>
    <scope>IDENTIFICATION</scope>
</reference>
<reference evidence="5" key="1">
    <citation type="submission" date="2003-08" db="EMBL/GenBank/DDBJ databases">
        <authorList>
            <person name="Birren B."/>
            <person name="Nusbaum C."/>
            <person name="Abebe A."/>
            <person name="Abouelleil A."/>
            <person name="Adekoya E."/>
            <person name="Ait-zahra M."/>
            <person name="Allen N."/>
            <person name="Allen T."/>
            <person name="An P."/>
            <person name="Anderson M."/>
            <person name="Anderson S."/>
            <person name="Arachchi H."/>
            <person name="Armbruster J."/>
            <person name="Bachantsang P."/>
            <person name="Baldwin J."/>
            <person name="Barry A."/>
            <person name="Bayul T."/>
            <person name="Blitshsteyn B."/>
            <person name="Bloom T."/>
            <person name="Blye J."/>
            <person name="Boguslavskiy L."/>
            <person name="Borowsky M."/>
            <person name="Boukhgalter B."/>
            <person name="Brunache A."/>
            <person name="Butler J."/>
            <person name="Calixte N."/>
            <person name="Calvo S."/>
            <person name="Camarata J."/>
            <person name="Campo K."/>
            <person name="Chang J."/>
            <person name="Cheshatsang Y."/>
            <person name="Citroen M."/>
            <person name="Collymore A."/>
            <person name="Considine T."/>
            <person name="Cook A."/>
            <person name="Cooke P."/>
            <person name="Corum B."/>
            <person name="Cuomo C."/>
            <person name="David R."/>
            <person name="Dawoe T."/>
            <person name="Degray S."/>
            <person name="Dodge S."/>
            <person name="Dooley K."/>
            <person name="Dorje P."/>
            <person name="Dorjee K."/>
            <person name="Dorris L."/>
            <person name="Duffey N."/>
            <person name="Dupes A."/>
            <person name="Elkins T."/>
            <person name="Engels R."/>
            <person name="Erickson J."/>
            <person name="Farina A."/>
            <person name="Faro S."/>
            <person name="Ferreira P."/>
            <person name="Fischer H."/>
            <person name="Fitzgerald M."/>
            <person name="Foley K."/>
            <person name="Gage D."/>
            <person name="Galagan J."/>
            <person name="Gearin G."/>
            <person name="Gnerre S."/>
            <person name="Gnirke A."/>
            <person name="Goyette A."/>
            <person name="Graham J."/>
            <person name="Grandbois E."/>
            <person name="Gyaltsen K."/>
            <person name="Hafez N."/>
            <person name="Hagopian D."/>
            <person name="Hagos B."/>
            <person name="Hall J."/>
            <person name="Hatcher B."/>
            <person name="Heller A."/>
            <person name="Higgins H."/>
            <person name="Honan T."/>
            <person name="Horn A."/>
            <person name="Houde N."/>
            <person name="Hughes L."/>
            <person name="Hulme W."/>
            <person name="Husby E."/>
            <person name="Iliev I."/>
            <person name="Jaffe D."/>
            <person name="Jones C."/>
            <person name="Kamal M."/>
            <person name="Kamat A."/>
            <person name="Kamvysselis M."/>
            <person name="Karlsson E."/>
            <person name="Kells C."/>
            <person name="Kieu A."/>
            <person name="Kisner P."/>
            <person name="Kodira C."/>
            <person name="Kulbokas E."/>
            <person name="Labutti K."/>
            <person name="Lama D."/>
            <person name="Landers T."/>
            <person name="Leger J."/>
            <person name="Levine S."/>
            <person name="Lewis D."/>
            <person name="Lewis T."/>
            <person name="Lindblad-toh K."/>
            <person name="Liu X."/>
            <person name="Lokyitsang T."/>
            <person name="Lokyitsang Y."/>
            <person name="Lucien O."/>
            <person name="Lui A."/>
            <person name="Ma L.J."/>
            <person name="Mabbitt R."/>
            <person name="Macdonald J."/>
            <person name="Maclean C."/>
            <person name="Major J."/>
            <person name="Manning J."/>
            <person name="Marabella R."/>
            <person name="Maru K."/>
            <person name="Matthews C."/>
            <person name="Mauceli E."/>
            <person name="Mccarthy M."/>
            <person name="Mcdonough S."/>
            <person name="Mcghee T."/>
            <person name="Meldrim J."/>
            <person name="Meneus L."/>
            <person name="Mesirov J."/>
            <person name="Mihalev A."/>
            <person name="Mihova T."/>
            <person name="Mikkelsen T."/>
            <person name="Mlenga V."/>
            <person name="Moru K."/>
            <person name="Mozes J."/>
            <person name="Mulrain L."/>
            <person name="Munson G."/>
            <person name="Naylor J."/>
            <person name="Newes C."/>
            <person name="Nguyen C."/>
            <person name="Nguyen N."/>
            <person name="Nguyen T."/>
            <person name="Nicol R."/>
            <person name="Nielsen C."/>
            <person name="Nizzari M."/>
            <person name="Norbu C."/>
            <person name="Norbu N."/>
            <person name="O'donnell P."/>
            <person name="Okoawo O."/>
            <person name="O'leary S."/>
            <person name="Omotosho B."/>
            <person name="O'neill K."/>
            <person name="Osman S."/>
            <person name="Parker S."/>
            <person name="Perrin D."/>
            <person name="Phunkhang P."/>
            <person name="Piqani B."/>
            <person name="Purcell S."/>
            <person name="Rachupka T."/>
            <person name="Ramasamy U."/>
            <person name="Rameau R."/>
            <person name="Ray V."/>
            <person name="Raymond C."/>
            <person name="Retta R."/>
            <person name="Richardson S."/>
            <person name="Rise C."/>
            <person name="Rodriguez J."/>
            <person name="Rogers J."/>
            <person name="Rogov P."/>
            <person name="Rutman M."/>
            <person name="Schupbach R."/>
            <person name="Seaman C."/>
            <person name="Settipalli S."/>
            <person name="Sharpe T."/>
            <person name="Sheridan J."/>
            <person name="Sherpa N."/>
            <person name="Shi J."/>
            <person name="Smirnov S."/>
            <person name="Smith C."/>
            <person name="Sougnez C."/>
            <person name="Spencer B."/>
            <person name="Stalker J."/>
            <person name="Stange-thomann N."/>
            <person name="Stavropoulos S."/>
            <person name="Stetson K."/>
            <person name="Stone C."/>
            <person name="Stone S."/>
            <person name="Stubbs M."/>
            <person name="Talamas J."/>
            <person name="Tchuinga P."/>
            <person name="Tenzing P."/>
            <person name="Tesfaye S."/>
            <person name="Theodore J."/>
            <person name="Thoulutsang Y."/>
            <person name="Topham K."/>
            <person name="Towey S."/>
            <person name="Tsamla T."/>
            <person name="Tsomo N."/>
            <person name="Vallee D."/>
            <person name="Vassiliev H."/>
            <person name="Venkataraman V."/>
            <person name="Vinson J."/>
            <person name="Vo A."/>
            <person name="Wade C."/>
            <person name="Wang S."/>
            <person name="Wangchuk T."/>
            <person name="Wangdi T."/>
            <person name="Whittaker C."/>
            <person name="Wilkinson J."/>
            <person name="Wu Y."/>
            <person name="Wyman D."/>
            <person name="Yadav S."/>
            <person name="Yang S."/>
            <person name="Yang X."/>
            <person name="Yeager S."/>
            <person name="Yee E."/>
            <person name="Young G."/>
            <person name="Zainoun J."/>
            <person name="Zembeck L."/>
            <person name="Zimmer A."/>
            <person name="Zody M."/>
            <person name="Lander E."/>
        </authorList>
    </citation>
    <scope>NUCLEOTIDE SEQUENCE [LARGE SCALE GENOMIC DNA]</scope>
</reference>
<evidence type="ECO:0000313" key="5">
    <source>
        <dbReference type="Proteomes" id="UP000007875"/>
    </source>
</evidence>
<keyword evidence="2" id="KW-1133">Transmembrane helix</keyword>
<feature type="signal peptide" evidence="3">
    <location>
        <begin position="1"/>
        <end position="27"/>
    </location>
</feature>
<feature type="compositionally biased region" description="Polar residues" evidence="1">
    <location>
        <begin position="122"/>
        <end position="137"/>
    </location>
</feature>
<evidence type="ECO:0000256" key="1">
    <source>
        <dbReference type="SAM" id="MobiDB-lite"/>
    </source>
</evidence>
<keyword evidence="3" id="KW-0732">Signal</keyword>
<dbReference type="Proteomes" id="UP000007875">
    <property type="component" value="Unassembled WGS sequence"/>
</dbReference>
<feature type="region of interest" description="Disordered" evidence="1">
    <location>
        <begin position="392"/>
        <end position="417"/>
    </location>
</feature>
<proteinExistence type="predicted"/>
<evidence type="ECO:0000256" key="3">
    <source>
        <dbReference type="SAM" id="SignalP"/>
    </source>
</evidence>
<dbReference type="Ensembl" id="ENSCSAVT00000000514.1">
    <property type="protein sequence ID" value="ENSCSAVP00000000509.1"/>
    <property type="gene ID" value="ENSCSAVG00000000291.1"/>
</dbReference>
<keyword evidence="5" id="KW-1185">Reference proteome</keyword>
<dbReference type="InParanoid" id="H2Y5B1"/>
<dbReference type="GeneTree" id="ENSGT00660000097243"/>
<evidence type="ECO:0000313" key="4">
    <source>
        <dbReference type="Ensembl" id="ENSCSAVP00000000509.1"/>
    </source>
</evidence>
<evidence type="ECO:0000256" key="2">
    <source>
        <dbReference type="SAM" id="Phobius"/>
    </source>
</evidence>
<reference evidence="4" key="3">
    <citation type="submission" date="2025-09" db="UniProtKB">
        <authorList>
            <consortium name="Ensembl"/>
        </authorList>
    </citation>
    <scope>IDENTIFICATION</scope>
</reference>
<keyword evidence="2" id="KW-0812">Transmembrane</keyword>
<feature type="chain" id="PRO_5003578038" evidence="3">
    <location>
        <begin position="28"/>
        <end position="417"/>
    </location>
</feature>
<feature type="region of interest" description="Disordered" evidence="1">
    <location>
        <begin position="69"/>
        <end position="137"/>
    </location>
</feature>
<sequence>MKKYIFRCVIQALVAVILLINLVQVKAQAEDANYFNSVGDDSDYSEFIYSYTSIPPTYIPVSSTESNAIDASVTSPDSDLNGIDPTTGNDPSSSADVDQYTSTGSNVWRGGTTTVQRERESSPTVLAHTTRQAPQITSTHIEEQTTIISAQPANLTTSHITRNTTKIVYTTTVSTIKLTPEVKTQTTVQNEPNITSSTSNTVSYRGGFASTPPNNEGVWNVDNFPFDFDFGHADIDTTPDTTTTGDIIFIFHAPFSAFFDANWRWFLIGVIVVLLIFILPGMIIQVYCNKFYHSYKREKHGNLELGTVATATGTMDAAVLPSVATSNNETCSTVGGEHEKIEPPFEHQLIQSNDVRKSDVIPNMTEPKHYDDKEHPVVTYNAPQNDVYSTIQSKTHQHDKKNTRHPYNTDRTRKPRN</sequence>
<feature type="compositionally biased region" description="Basic and acidic residues" evidence="1">
    <location>
        <begin position="407"/>
        <end position="417"/>
    </location>
</feature>
<protein>
    <submittedName>
        <fullName evidence="4">Uncharacterized protein</fullName>
    </submittedName>
</protein>
<name>H2Y5B1_CIOSA</name>
<keyword evidence="2" id="KW-0472">Membrane</keyword>
<feature type="compositionally biased region" description="Basic residues" evidence="1">
    <location>
        <begin position="395"/>
        <end position="404"/>
    </location>
</feature>
<feature type="compositionally biased region" description="Polar residues" evidence="1">
    <location>
        <begin position="69"/>
        <end position="115"/>
    </location>
</feature>
<dbReference type="AlphaFoldDB" id="H2Y5B1"/>